<comment type="caution">
    <text evidence="10">The sequence shown here is derived from an EMBL/GenBank/DDBJ whole genome shotgun (WGS) entry which is preliminary data.</text>
</comment>
<feature type="transmembrane region" description="Helical" evidence="7">
    <location>
        <begin position="195"/>
        <end position="218"/>
    </location>
</feature>
<keyword evidence="2 7" id="KW-0813">Transport</keyword>
<proteinExistence type="inferred from homology"/>
<dbReference type="AlphaFoldDB" id="A0A8J3M1S1"/>
<evidence type="ECO:0000256" key="3">
    <source>
        <dbReference type="ARBA" id="ARBA00022475"/>
    </source>
</evidence>
<feature type="domain" description="ABC transmembrane type-1" evidence="9">
    <location>
        <begin position="68"/>
        <end position="264"/>
    </location>
</feature>
<dbReference type="GO" id="GO:0005886">
    <property type="term" value="C:plasma membrane"/>
    <property type="evidence" value="ECO:0007669"/>
    <property type="project" value="UniProtKB-SubCell"/>
</dbReference>
<keyword evidence="4 7" id="KW-0812">Transmembrane</keyword>
<sequence length="300" mass="30843">MIDVNKVGRRLAMLVGGLSLLLAVAGPWITPYDPERPTADVLMSPSASHPMGTDASGLDVFSVTVAAYRTDLLIALAAVVLSLVVGIVLGVLAGYSFGGSRAFGILGKAVDRLLDLVQSIPVVILGLALVATFGRGMPSVIAAVAFVNVPVFARLLRSSLKSAERGGLVQACRSVGLSERATLLRHVLPNSLDSTLANASVALGGAILLTAALSFLGAGVRPPTPEWGALISGGANYVPTGQWWISVFPGLVLSLTVVCFALAGESVRDRLSGASGRKRSADAGQTDAAQTDTDTVMRLA</sequence>
<evidence type="ECO:0000256" key="8">
    <source>
        <dbReference type="SAM" id="MobiDB-lite"/>
    </source>
</evidence>
<dbReference type="InterPro" id="IPR000515">
    <property type="entry name" value="MetI-like"/>
</dbReference>
<accession>A0A8J3M1S1</accession>
<dbReference type="Gene3D" id="1.10.3720.10">
    <property type="entry name" value="MetI-like"/>
    <property type="match status" value="1"/>
</dbReference>
<comment type="similarity">
    <text evidence="7">Belongs to the binding-protein-dependent transport system permease family.</text>
</comment>
<evidence type="ECO:0000256" key="2">
    <source>
        <dbReference type="ARBA" id="ARBA00022448"/>
    </source>
</evidence>
<feature type="region of interest" description="Disordered" evidence="8">
    <location>
        <begin position="273"/>
        <end position="300"/>
    </location>
</feature>
<dbReference type="EMBL" id="BONU01000027">
    <property type="protein sequence ID" value="GIG75135.1"/>
    <property type="molecule type" value="Genomic_DNA"/>
</dbReference>
<organism evidence="10 11">
    <name type="scientific">Planosporangium flavigriseum</name>
    <dbReference type="NCBI Taxonomy" id="373681"/>
    <lineage>
        <taxon>Bacteria</taxon>
        <taxon>Bacillati</taxon>
        <taxon>Actinomycetota</taxon>
        <taxon>Actinomycetes</taxon>
        <taxon>Micromonosporales</taxon>
        <taxon>Micromonosporaceae</taxon>
        <taxon>Planosporangium</taxon>
    </lineage>
</organism>
<comment type="subcellular location">
    <subcellularLocation>
        <location evidence="1 7">Cell membrane</location>
        <topology evidence="1 7">Multi-pass membrane protein</topology>
    </subcellularLocation>
</comment>
<dbReference type="CDD" id="cd06261">
    <property type="entry name" value="TM_PBP2"/>
    <property type="match status" value="1"/>
</dbReference>
<dbReference type="InterPro" id="IPR050366">
    <property type="entry name" value="BP-dependent_transpt_permease"/>
</dbReference>
<keyword evidence="11" id="KW-1185">Reference proteome</keyword>
<evidence type="ECO:0000256" key="5">
    <source>
        <dbReference type="ARBA" id="ARBA00022989"/>
    </source>
</evidence>
<feature type="transmembrane region" description="Helical" evidence="7">
    <location>
        <begin position="113"/>
        <end position="133"/>
    </location>
</feature>
<name>A0A8J3M1S1_9ACTN</name>
<dbReference type="Proteomes" id="UP000653674">
    <property type="component" value="Unassembled WGS sequence"/>
</dbReference>
<keyword evidence="3" id="KW-1003">Cell membrane</keyword>
<evidence type="ECO:0000256" key="1">
    <source>
        <dbReference type="ARBA" id="ARBA00004651"/>
    </source>
</evidence>
<dbReference type="RefSeq" id="WP_344120672.1">
    <property type="nucleotide sequence ID" value="NZ_BAAAQJ010000007.1"/>
</dbReference>
<feature type="transmembrane region" description="Helical" evidence="7">
    <location>
        <begin position="243"/>
        <end position="263"/>
    </location>
</feature>
<evidence type="ECO:0000256" key="7">
    <source>
        <dbReference type="RuleBase" id="RU363032"/>
    </source>
</evidence>
<dbReference type="InterPro" id="IPR035906">
    <property type="entry name" value="MetI-like_sf"/>
</dbReference>
<gene>
    <name evidence="10" type="ORF">Pfl04_35390</name>
</gene>
<feature type="compositionally biased region" description="Low complexity" evidence="8">
    <location>
        <begin position="282"/>
        <end position="294"/>
    </location>
</feature>
<feature type="transmembrane region" description="Helical" evidence="7">
    <location>
        <begin position="12"/>
        <end position="30"/>
    </location>
</feature>
<feature type="transmembrane region" description="Helical" evidence="7">
    <location>
        <begin position="139"/>
        <end position="156"/>
    </location>
</feature>
<reference evidence="10" key="1">
    <citation type="submission" date="2021-01" db="EMBL/GenBank/DDBJ databases">
        <title>Whole genome shotgun sequence of Planosporangium flavigriseum NBRC 105377.</title>
        <authorList>
            <person name="Komaki H."/>
            <person name="Tamura T."/>
        </authorList>
    </citation>
    <scope>NUCLEOTIDE SEQUENCE</scope>
    <source>
        <strain evidence="10">NBRC 105377</strain>
    </source>
</reference>
<keyword evidence="5 7" id="KW-1133">Transmembrane helix</keyword>
<evidence type="ECO:0000256" key="6">
    <source>
        <dbReference type="ARBA" id="ARBA00023136"/>
    </source>
</evidence>
<dbReference type="PANTHER" id="PTHR43386">
    <property type="entry name" value="OLIGOPEPTIDE TRANSPORT SYSTEM PERMEASE PROTEIN APPC"/>
    <property type="match status" value="1"/>
</dbReference>
<evidence type="ECO:0000256" key="4">
    <source>
        <dbReference type="ARBA" id="ARBA00022692"/>
    </source>
</evidence>
<dbReference type="SUPFAM" id="SSF161098">
    <property type="entry name" value="MetI-like"/>
    <property type="match status" value="1"/>
</dbReference>
<evidence type="ECO:0000313" key="11">
    <source>
        <dbReference type="Proteomes" id="UP000653674"/>
    </source>
</evidence>
<protein>
    <submittedName>
        <fullName evidence="10">ABC transporter permease</fullName>
    </submittedName>
</protein>
<feature type="transmembrane region" description="Helical" evidence="7">
    <location>
        <begin position="72"/>
        <end position="92"/>
    </location>
</feature>
<dbReference type="Pfam" id="PF00528">
    <property type="entry name" value="BPD_transp_1"/>
    <property type="match status" value="1"/>
</dbReference>
<dbReference type="GO" id="GO:0055085">
    <property type="term" value="P:transmembrane transport"/>
    <property type="evidence" value="ECO:0007669"/>
    <property type="project" value="InterPro"/>
</dbReference>
<dbReference type="PROSITE" id="PS50928">
    <property type="entry name" value="ABC_TM1"/>
    <property type="match status" value="1"/>
</dbReference>
<dbReference type="PANTHER" id="PTHR43386:SF1">
    <property type="entry name" value="D,D-DIPEPTIDE TRANSPORT SYSTEM PERMEASE PROTEIN DDPC-RELATED"/>
    <property type="match status" value="1"/>
</dbReference>
<evidence type="ECO:0000259" key="9">
    <source>
        <dbReference type="PROSITE" id="PS50928"/>
    </source>
</evidence>
<keyword evidence="6 7" id="KW-0472">Membrane</keyword>
<evidence type="ECO:0000313" key="10">
    <source>
        <dbReference type="EMBL" id="GIG75135.1"/>
    </source>
</evidence>